<dbReference type="RefSeq" id="WP_188888502.1">
    <property type="nucleotide sequence ID" value="NZ_BMHY01000002.1"/>
</dbReference>
<keyword evidence="3" id="KW-1185">Reference proteome</keyword>
<proteinExistence type="predicted"/>
<reference evidence="2 3" key="1">
    <citation type="journal article" date="2014" name="Int. J. Syst. Evol. Microbiol.">
        <title>Complete genome sequence of Corynebacterium casei LMG S-19264T (=DSM 44701T), isolated from a smear-ripened cheese.</title>
        <authorList>
            <consortium name="US DOE Joint Genome Institute (JGI-PGF)"/>
            <person name="Walter F."/>
            <person name="Albersmeier A."/>
            <person name="Kalinowski J."/>
            <person name="Ruckert C."/>
        </authorList>
    </citation>
    <scope>NUCLEOTIDE SEQUENCE [LARGE SCALE GENOMIC DNA]</scope>
    <source>
        <strain evidence="2 3">CGMCC 1.15286</strain>
    </source>
</reference>
<evidence type="ECO:0000313" key="2">
    <source>
        <dbReference type="EMBL" id="GGG63936.1"/>
    </source>
</evidence>
<evidence type="ECO:0000313" key="3">
    <source>
        <dbReference type="Proteomes" id="UP000600247"/>
    </source>
</evidence>
<evidence type="ECO:0000256" key="1">
    <source>
        <dbReference type="SAM" id="Phobius"/>
    </source>
</evidence>
<accession>A0A917H0U8</accession>
<comment type="caution">
    <text evidence="2">The sequence shown here is derived from an EMBL/GenBank/DDBJ whole genome shotgun (WGS) entry which is preliminary data.</text>
</comment>
<organism evidence="2 3">
    <name type="scientific">Paenibacillus radicis</name>
    <name type="common">ex Gao et al. 2016</name>
    <dbReference type="NCBI Taxonomy" id="1737354"/>
    <lineage>
        <taxon>Bacteria</taxon>
        <taxon>Bacillati</taxon>
        <taxon>Bacillota</taxon>
        <taxon>Bacilli</taxon>
        <taxon>Bacillales</taxon>
        <taxon>Paenibacillaceae</taxon>
        <taxon>Paenibacillus</taxon>
    </lineage>
</organism>
<dbReference type="EMBL" id="BMHY01000002">
    <property type="protein sequence ID" value="GGG63936.1"/>
    <property type="molecule type" value="Genomic_DNA"/>
</dbReference>
<keyword evidence="1" id="KW-1133">Transmembrane helix</keyword>
<name>A0A917H0U8_9BACL</name>
<keyword evidence="1" id="KW-0812">Transmembrane</keyword>
<sequence>MDFLNFSSYDWHTWSTFLKEHWLLLAVALVVLLLIVRIVKTVVKWALVAVIVVGIVIYSGYSMDDLKAIGTKVADSVKQEAVTAMVGEVEKATFTTNSDGSFTVKTDNLILTGEPGSGEVTVSFRNTPLGTWKIDNTVQTLIDQAKQNSKA</sequence>
<feature type="transmembrane region" description="Helical" evidence="1">
    <location>
        <begin position="21"/>
        <end position="39"/>
    </location>
</feature>
<gene>
    <name evidence="2" type="ORF">GCM10010918_17470</name>
</gene>
<feature type="transmembrane region" description="Helical" evidence="1">
    <location>
        <begin position="45"/>
        <end position="63"/>
    </location>
</feature>
<keyword evidence="1" id="KW-0472">Membrane</keyword>
<dbReference type="Proteomes" id="UP000600247">
    <property type="component" value="Unassembled WGS sequence"/>
</dbReference>
<dbReference type="AlphaFoldDB" id="A0A917H0U8"/>
<protein>
    <submittedName>
        <fullName evidence="2">Uncharacterized protein</fullName>
    </submittedName>
</protein>